<keyword evidence="3" id="KW-1133">Transmembrane helix</keyword>
<evidence type="ECO:0000313" key="5">
    <source>
        <dbReference type="EMBL" id="ESO89445.1"/>
    </source>
</evidence>
<feature type="transmembrane region" description="Helical" evidence="3">
    <location>
        <begin position="352"/>
        <end position="373"/>
    </location>
</feature>
<dbReference type="CTD" id="20249486"/>
<accession>V4A3E3</accession>
<dbReference type="InterPro" id="IPR020846">
    <property type="entry name" value="MFS_dom"/>
</dbReference>
<dbReference type="AlphaFoldDB" id="V4A3E3"/>
<dbReference type="Pfam" id="PF07690">
    <property type="entry name" value="MFS_1"/>
    <property type="match status" value="1"/>
</dbReference>
<dbReference type="KEGG" id="lgi:LOTGIDRAFT_234293"/>
<feature type="region of interest" description="Disordered" evidence="2">
    <location>
        <begin position="1"/>
        <end position="42"/>
    </location>
</feature>
<dbReference type="InterPro" id="IPR011701">
    <property type="entry name" value="MFS"/>
</dbReference>
<feature type="compositionally biased region" description="Basic and acidic residues" evidence="2">
    <location>
        <begin position="20"/>
        <end position="42"/>
    </location>
</feature>
<evidence type="ECO:0000256" key="3">
    <source>
        <dbReference type="SAM" id="Phobius"/>
    </source>
</evidence>
<dbReference type="GO" id="GO:0016020">
    <property type="term" value="C:membrane"/>
    <property type="evidence" value="ECO:0007669"/>
    <property type="project" value="UniProtKB-SubCell"/>
</dbReference>
<dbReference type="HOGENOM" id="CLU_001265_59_1_1"/>
<feature type="transmembrane region" description="Helical" evidence="3">
    <location>
        <begin position="261"/>
        <end position="284"/>
    </location>
</feature>
<protein>
    <recommendedName>
        <fullName evidence="4">Major facilitator superfamily (MFS) profile domain-containing protein</fullName>
    </recommendedName>
</protein>
<feature type="transmembrane region" description="Helical" evidence="3">
    <location>
        <begin position="421"/>
        <end position="440"/>
    </location>
</feature>
<sequence length="463" mass="50020">MVKSYKLNGTGAKTKVSTIECKDDRTESKVEREEKGPDEERKETGMALNLVEKIVLFLTASCSYFIVIGVAFSMTTFLPYWLDEFKSSRAQTAMIQSVLVGIHEGLNTLTGIIIVKVGARITILSGALLSTIGFIGAYFAPSTPVLLVTLGIIGGTGCSCIYLVSLVTVSSSFGKSSSLAICLFFSFASVGVSVFPYLNEFLISKYSWRGTMLIYGGIFFQTFAFGYLMTSLSRRGTKPACKDPDAKHWSTVQKLKHIFQLGFILTAISTCIALFAGNGFLVILSDVVKDITDDNGALFLLEISLTVSVSTACFGFLNKIPFFKSYVLFSTAVLVLGTGLILLSLFKVYYQTVILVVFFAIGLGGTVVMNNVAVLDLVDPETFPIAVGIINTAKGICTGIAGIIYGLLYDITLSYSLPLRLIGSIACVASSLPILGRVITTKCLKSDKKSDPEIRTTTEKILE</sequence>
<dbReference type="Gene3D" id="1.20.1250.20">
    <property type="entry name" value="MFS general substrate transporter like domains"/>
    <property type="match status" value="1"/>
</dbReference>
<dbReference type="PANTHER" id="PTHR11360:SF310">
    <property type="entry name" value="MONOCARBOXYLATE TRANSPORTER 9-LIKE"/>
    <property type="match status" value="1"/>
</dbReference>
<dbReference type="EMBL" id="KB202591">
    <property type="protein sequence ID" value="ESO89445.1"/>
    <property type="molecule type" value="Genomic_DNA"/>
</dbReference>
<feature type="transmembrane region" description="Helical" evidence="3">
    <location>
        <begin position="54"/>
        <end position="82"/>
    </location>
</feature>
<keyword evidence="6" id="KW-1185">Reference proteome</keyword>
<evidence type="ECO:0000259" key="4">
    <source>
        <dbReference type="PROSITE" id="PS50850"/>
    </source>
</evidence>
<dbReference type="Proteomes" id="UP000030746">
    <property type="component" value="Unassembled WGS sequence"/>
</dbReference>
<feature type="transmembrane region" description="Helical" evidence="3">
    <location>
        <begin position="179"/>
        <end position="198"/>
    </location>
</feature>
<name>V4A3E3_LOTGI</name>
<dbReference type="PROSITE" id="PS50850">
    <property type="entry name" value="MFS"/>
    <property type="match status" value="1"/>
</dbReference>
<feature type="transmembrane region" description="Helical" evidence="3">
    <location>
        <begin position="210"/>
        <end position="229"/>
    </location>
</feature>
<feature type="transmembrane region" description="Helical" evidence="3">
    <location>
        <begin position="385"/>
        <end position="409"/>
    </location>
</feature>
<keyword evidence="3" id="KW-0472">Membrane</keyword>
<gene>
    <name evidence="5" type="ORF">LOTGIDRAFT_234293</name>
</gene>
<feature type="domain" description="Major facilitator superfamily (MFS) profile" evidence="4">
    <location>
        <begin position="55"/>
        <end position="448"/>
    </location>
</feature>
<feature type="transmembrane region" description="Helical" evidence="3">
    <location>
        <begin position="296"/>
        <end position="317"/>
    </location>
</feature>
<feature type="transmembrane region" description="Helical" evidence="3">
    <location>
        <begin position="326"/>
        <end position="346"/>
    </location>
</feature>
<reference evidence="5 6" key="1">
    <citation type="journal article" date="2013" name="Nature">
        <title>Insights into bilaterian evolution from three spiralian genomes.</title>
        <authorList>
            <person name="Simakov O."/>
            <person name="Marletaz F."/>
            <person name="Cho S.J."/>
            <person name="Edsinger-Gonzales E."/>
            <person name="Havlak P."/>
            <person name="Hellsten U."/>
            <person name="Kuo D.H."/>
            <person name="Larsson T."/>
            <person name="Lv J."/>
            <person name="Arendt D."/>
            <person name="Savage R."/>
            <person name="Osoegawa K."/>
            <person name="de Jong P."/>
            <person name="Grimwood J."/>
            <person name="Chapman J.A."/>
            <person name="Shapiro H."/>
            <person name="Aerts A."/>
            <person name="Otillar R.P."/>
            <person name="Terry A.Y."/>
            <person name="Boore J.L."/>
            <person name="Grigoriev I.V."/>
            <person name="Lindberg D.R."/>
            <person name="Seaver E.C."/>
            <person name="Weisblat D.A."/>
            <person name="Putnam N.H."/>
            <person name="Rokhsar D.S."/>
        </authorList>
    </citation>
    <scope>NUCLEOTIDE SEQUENCE [LARGE SCALE GENOMIC DNA]</scope>
</reference>
<dbReference type="OMA" id="IVISWAD"/>
<evidence type="ECO:0000313" key="6">
    <source>
        <dbReference type="Proteomes" id="UP000030746"/>
    </source>
</evidence>
<dbReference type="InterPro" id="IPR050327">
    <property type="entry name" value="Proton-linked_MCT"/>
</dbReference>
<keyword evidence="3" id="KW-0812">Transmembrane</keyword>
<dbReference type="PANTHER" id="PTHR11360">
    <property type="entry name" value="MONOCARBOXYLATE TRANSPORTER"/>
    <property type="match status" value="1"/>
</dbReference>
<dbReference type="SUPFAM" id="SSF103473">
    <property type="entry name" value="MFS general substrate transporter"/>
    <property type="match status" value="1"/>
</dbReference>
<feature type="transmembrane region" description="Helical" evidence="3">
    <location>
        <begin position="121"/>
        <end position="140"/>
    </location>
</feature>
<comment type="subcellular location">
    <subcellularLocation>
        <location evidence="1">Membrane</location>
        <topology evidence="1">Multi-pass membrane protein</topology>
    </subcellularLocation>
</comment>
<dbReference type="RefSeq" id="XP_009059807.1">
    <property type="nucleotide sequence ID" value="XM_009061559.1"/>
</dbReference>
<evidence type="ECO:0000256" key="1">
    <source>
        <dbReference type="ARBA" id="ARBA00004141"/>
    </source>
</evidence>
<dbReference type="InterPro" id="IPR036259">
    <property type="entry name" value="MFS_trans_sf"/>
</dbReference>
<proteinExistence type="predicted"/>
<dbReference type="GeneID" id="20249486"/>
<dbReference type="OrthoDB" id="6094192at2759"/>
<dbReference type="GO" id="GO:0008028">
    <property type="term" value="F:monocarboxylic acid transmembrane transporter activity"/>
    <property type="evidence" value="ECO:0007669"/>
    <property type="project" value="TreeGrafter"/>
</dbReference>
<feature type="transmembrane region" description="Helical" evidence="3">
    <location>
        <begin position="94"/>
        <end position="114"/>
    </location>
</feature>
<feature type="transmembrane region" description="Helical" evidence="3">
    <location>
        <begin position="146"/>
        <end position="167"/>
    </location>
</feature>
<evidence type="ECO:0000256" key="2">
    <source>
        <dbReference type="SAM" id="MobiDB-lite"/>
    </source>
</evidence>
<organism evidence="5 6">
    <name type="scientific">Lottia gigantea</name>
    <name type="common">Giant owl limpet</name>
    <dbReference type="NCBI Taxonomy" id="225164"/>
    <lineage>
        <taxon>Eukaryota</taxon>
        <taxon>Metazoa</taxon>
        <taxon>Spiralia</taxon>
        <taxon>Lophotrochozoa</taxon>
        <taxon>Mollusca</taxon>
        <taxon>Gastropoda</taxon>
        <taxon>Patellogastropoda</taxon>
        <taxon>Lottioidea</taxon>
        <taxon>Lottiidae</taxon>
        <taxon>Lottia</taxon>
    </lineage>
</organism>